<dbReference type="InterPro" id="IPR005467">
    <property type="entry name" value="His_kinase_dom"/>
</dbReference>
<dbReference type="SMART" id="SM00387">
    <property type="entry name" value="HATPase_c"/>
    <property type="match status" value="1"/>
</dbReference>
<feature type="transmembrane region" description="Helical" evidence="2">
    <location>
        <begin position="23"/>
        <end position="45"/>
    </location>
</feature>
<reference evidence="4 5" key="1">
    <citation type="submission" date="2020-12" db="EMBL/GenBank/DDBJ databases">
        <title>Oil enriched cultivation method for isolating marine PHA-producing bacteria.</title>
        <authorList>
            <person name="Zheng W."/>
            <person name="Yu S."/>
            <person name="Huang Y."/>
        </authorList>
    </citation>
    <scope>NUCLEOTIDE SEQUENCE [LARGE SCALE GENOMIC DNA]</scope>
    <source>
        <strain evidence="4 5">SN0-2</strain>
    </source>
</reference>
<dbReference type="InterPro" id="IPR036890">
    <property type="entry name" value="HATPase_C_sf"/>
</dbReference>
<keyword evidence="2" id="KW-0472">Membrane</keyword>
<keyword evidence="4" id="KW-0418">Kinase</keyword>
<comment type="caution">
    <text evidence="4">The sequence shown here is derived from an EMBL/GenBank/DDBJ whole genome shotgun (WGS) entry which is preliminary data.</text>
</comment>
<dbReference type="InterPro" id="IPR050640">
    <property type="entry name" value="Bact_2-comp_sensor_kinase"/>
</dbReference>
<dbReference type="PANTHER" id="PTHR34220">
    <property type="entry name" value="SENSOR HISTIDINE KINASE YPDA"/>
    <property type="match status" value="1"/>
</dbReference>
<proteinExistence type="predicted"/>
<gene>
    <name evidence="4" type="ORF">JF535_01030</name>
</gene>
<keyword evidence="2" id="KW-1133">Transmembrane helix</keyword>
<keyword evidence="4" id="KW-0808">Transferase</keyword>
<feature type="transmembrane region" description="Helical" evidence="2">
    <location>
        <begin position="90"/>
        <end position="109"/>
    </location>
</feature>
<accession>A0ABS3E2A5</accession>
<dbReference type="InterPro" id="IPR003594">
    <property type="entry name" value="HATPase_dom"/>
</dbReference>
<organism evidence="4 5">
    <name type="scientific">Microbulbifer salipaludis</name>
    <dbReference type="NCBI Taxonomy" id="187980"/>
    <lineage>
        <taxon>Bacteria</taxon>
        <taxon>Pseudomonadati</taxon>
        <taxon>Pseudomonadota</taxon>
        <taxon>Gammaproteobacteria</taxon>
        <taxon>Cellvibrionales</taxon>
        <taxon>Microbulbiferaceae</taxon>
        <taxon>Microbulbifer</taxon>
    </lineage>
</organism>
<feature type="region of interest" description="Disordered" evidence="1">
    <location>
        <begin position="309"/>
        <end position="331"/>
    </location>
</feature>
<dbReference type="InterPro" id="IPR010559">
    <property type="entry name" value="Sig_transdc_His_kin_internal"/>
</dbReference>
<sequence length="374" mass="42389">MDATLPPLNDSIALSLFSSRRRLFWSLQAAGWSGYFLLVYLSVVLPQLHSGNFIQSHIHLGLETASGLILTACLQQMLRRAIRWPTTSAALAALVLSALVAALWNLAKLCTFDLLYQHPLLSWSWQDFGGWYLFSLATMMAWTGLYFVFRFYGALQTEHHKALQAESAAREAQLKMLRYQLNPHFMFNTMNAISTLILKRENDTAGEMMDQLSQFLRSSLDSNPDTRVPLRRELESLDLYLNIEKVRFCSRLTIHKSIQPETLDALVPNLLLQPLAENAIKYAVSPRREGGTLEVRVWREDHTLVIQVNDDGPGMAPRSNRKDPRGGIGLSNTRTRLSALYGDRHSLRLENRTRGFSVLIRIPFETGTSSHDSD</sequence>
<name>A0ABS3E2A5_9GAMM</name>
<dbReference type="EMBL" id="JAEKJR010000001">
    <property type="protein sequence ID" value="MBN8429421.1"/>
    <property type="molecule type" value="Genomic_DNA"/>
</dbReference>
<dbReference type="PROSITE" id="PS50109">
    <property type="entry name" value="HIS_KIN"/>
    <property type="match status" value="1"/>
</dbReference>
<dbReference type="SUPFAM" id="SSF55874">
    <property type="entry name" value="ATPase domain of HSP90 chaperone/DNA topoisomerase II/histidine kinase"/>
    <property type="match status" value="1"/>
</dbReference>
<evidence type="ECO:0000256" key="2">
    <source>
        <dbReference type="SAM" id="Phobius"/>
    </source>
</evidence>
<dbReference type="Pfam" id="PF06580">
    <property type="entry name" value="His_kinase"/>
    <property type="match status" value="1"/>
</dbReference>
<evidence type="ECO:0000259" key="3">
    <source>
        <dbReference type="PROSITE" id="PS50109"/>
    </source>
</evidence>
<keyword evidence="2" id="KW-0812">Transmembrane</keyword>
<dbReference type="GO" id="GO:0016301">
    <property type="term" value="F:kinase activity"/>
    <property type="evidence" value="ECO:0007669"/>
    <property type="project" value="UniProtKB-KW"/>
</dbReference>
<dbReference type="Proteomes" id="UP000664293">
    <property type="component" value="Unassembled WGS sequence"/>
</dbReference>
<dbReference type="Pfam" id="PF02518">
    <property type="entry name" value="HATPase_c"/>
    <property type="match status" value="1"/>
</dbReference>
<feature type="domain" description="Histidine kinase" evidence="3">
    <location>
        <begin position="271"/>
        <end position="366"/>
    </location>
</feature>
<dbReference type="RefSeq" id="WP_206998059.1">
    <property type="nucleotide sequence ID" value="NZ_JAEKJR010000001.1"/>
</dbReference>
<evidence type="ECO:0000256" key="1">
    <source>
        <dbReference type="SAM" id="MobiDB-lite"/>
    </source>
</evidence>
<evidence type="ECO:0000313" key="5">
    <source>
        <dbReference type="Proteomes" id="UP000664293"/>
    </source>
</evidence>
<feature type="transmembrane region" description="Helical" evidence="2">
    <location>
        <begin position="129"/>
        <end position="149"/>
    </location>
</feature>
<protein>
    <submittedName>
        <fullName evidence="4">Histidine kinase</fullName>
    </submittedName>
</protein>
<dbReference type="Gene3D" id="3.30.565.10">
    <property type="entry name" value="Histidine kinase-like ATPase, C-terminal domain"/>
    <property type="match status" value="1"/>
</dbReference>
<keyword evidence="5" id="KW-1185">Reference proteome</keyword>
<evidence type="ECO:0000313" key="4">
    <source>
        <dbReference type="EMBL" id="MBN8429421.1"/>
    </source>
</evidence>
<dbReference type="PANTHER" id="PTHR34220:SF7">
    <property type="entry name" value="SENSOR HISTIDINE KINASE YPDA"/>
    <property type="match status" value="1"/>
</dbReference>